<dbReference type="SUPFAM" id="SSF103473">
    <property type="entry name" value="MFS general substrate transporter"/>
    <property type="match status" value="1"/>
</dbReference>
<keyword evidence="3 6" id="KW-0812">Transmembrane</keyword>
<keyword evidence="5 6" id="KW-0472">Membrane</keyword>
<keyword evidence="4 6" id="KW-1133">Transmembrane helix</keyword>
<keyword evidence="8" id="KW-1185">Reference proteome</keyword>
<evidence type="ECO:0008006" key="9">
    <source>
        <dbReference type="Google" id="ProtNLM"/>
    </source>
</evidence>
<gene>
    <name evidence="7" type="ORF">cand_030580</name>
</gene>
<name>A0A1J4MRK5_9CRYT</name>
<dbReference type="PANTHER" id="PTHR43385:SF1">
    <property type="entry name" value="RIBOFLAVIN TRANSPORTER RIBJ"/>
    <property type="match status" value="1"/>
</dbReference>
<dbReference type="AlphaFoldDB" id="A0A1J4MRK5"/>
<evidence type="ECO:0000256" key="3">
    <source>
        <dbReference type="ARBA" id="ARBA00022692"/>
    </source>
</evidence>
<feature type="transmembrane region" description="Helical" evidence="6">
    <location>
        <begin position="277"/>
        <end position="296"/>
    </location>
</feature>
<comment type="subcellular location">
    <subcellularLocation>
        <location evidence="1">Membrane</location>
        <topology evidence="1">Multi-pass membrane protein</topology>
    </subcellularLocation>
</comment>
<proteinExistence type="predicted"/>
<evidence type="ECO:0000256" key="6">
    <source>
        <dbReference type="SAM" id="Phobius"/>
    </source>
</evidence>
<keyword evidence="2" id="KW-0813">Transport</keyword>
<organism evidence="7 8">
    <name type="scientific">Cryptosporidium andersoni</name>
    <dbReference type="NCBI Taxonomy" id="117008"/>
    <lineage>
        <taxon>Eukaryota</taxon>
        <taxon>Sar</taxon>
        <taxon>Alveolata</taxon>
        <taxon>Apicomplexa</taxon>
        <taxon>Conoidasida</taxon>
        <taxon>Coccidia</taxon>
        <taxon>Eucoccidiorida</taxon>
        <taxon>Eimeriorina</taxon>
        <taxon>Cryptosporidiidae</taxon>
        <taxon>Cryptosporidium</taxon>
    </lineage>
</organism>
<feature type="transmembrane region" description="Helical" evidence="6">
    <location>
        <begin position="373"/>
        <end position="392"/>
    </location>
</feature>
<feature type="transmembrane region" description="Helical" evidence="6">
    <location>
        <begin position="16"/>
        <end position="35"/>
    </location>
</feature>
<dbReference type="PANTHER" id="PTHR43385">
    <property type="entry name" value="RIBOFLAVIN TRANSPORTER RIBJ"/>
    <property type="match status" value="1"/>
</dbReference>
<protein>
    <recommendedName>
        <fullName evidence="9">Major facilitator superfamily protein</fullName>
    </recommendedName>
</protein>
<evidence type="ECO:0000256" key="1">
    <source>
        <dbReference type="ARBA" id="ARBA00004141"/>
    </source>
</evidence>
<feature type="transmembrane region" description="Helical" evidence="6">
    <location>
        <begin position="103"/>
        <end position="130"/>
    </location>
</feature>
<comment type="caution">
    <text evidence="7">The sequence shown here is derived from an EMBL/GenBank/DDBJ whole genome shotgun (WGS) entry which is preliminary data.</text>
</comment>
<dbReference type="VEuPathDB" id="CryptoDB:cand_030580"/>
<feature type="transmembrane region" description="Helical" evidence="6">
    <location>
        <begin position="47"/>
        <end position="70"/>
    </location>
</feature>
<dbReference type="GO" id="GO:0016020">
    <property type="term" value="C:membrane"/>
    <property type="evidence" value="ECO:0007669"/>
    <property type="project" value="UniProtKB-SubCell"/>
</dbReference>
<feature type="transmembrane region" description="Helical" evidence="6">
    <location>
        <begin position="311"/>
        <end position="332"/>
    </location>
</feature>
<feature type="transmembrane region" description="Helical" evidence="6">
    <location>
        <begin position="404"/>
        <end position="427"/>
    </location>
</feature>
<dbReference type="InterPro" id="IPR036259">
    <property type="entry name" value="MFS_trans_sf"/>
</dbReference>
<feature type="transmembrane region" description="Helical" evidence="6">
    <location>
        <begin position="193"/>
        <end position="214"/>
    </location>
</feature>
<accession>A0A1J4MRK5</accession>
<evidence type="ECO:0000313" key="8">
    <source>
        <dbReference type="Proteomes" id="UP000186804"/>
    </source>
</evidence>
<evidence type="ECO:0000313" key="7">
    <source>
        <dbReference type="EMBL" id="OII75628.1"/>
    </source>
</evidence>
<reference evidence="7 8" key="1">
    <citation type="submission" date="2016-10" db="EMBL/GenBank/DDBJ databases">
        <title>Reductive evolution of mitochondrial metabolism and differential evolution of invasion-related proteins in Cryptosporidium.</title>
        <authorList>
            <person name="Liu S."/>
            <person name="Roellig D.M."/>
            <person name="Guo Y."/>
            <person name="Li N."/>
            <person name="Frace M.A."/>
            <person name="Tang K."/>
            <person name="Zhang L."/>
            <person name="Feng Y."/>
            <person name="Xiao L."/>
        </authorList>
    </citation>
    <scope>NUCLEOTIDE SEQUENCE [LARGE SCALE GENOMIC DNA]</scope>
    <source>
        <strain evidence="7">30847</strain>
    </source>
</reference>
<dbReference type="OrthoDB" id="410267at2759"/>
<dbReference type="GeneID" id="92367242"/>
<dbReference type="EMBL" id="LRBS01000086">
    <property type="protein sequence ID" value="OII75628.1"/>
    <property type="molecule type" value="Genomic_DNA"/>
</dbReference>
<evidence type="ECO:0000256" key="5">
    <source>
        <dbReference type="ARBA" id="ARBA00023136"/>
    </source>
</evidence>
<evidence type="ECO:0000256" key="4">
    <source>
        <dbReference type="ARBA" id="ARBA00022989"/>
    </source>
</evidence>
<feature type="transmembrane region" description="Helical" evidence="6">
    <location>
        <begin position="339"/>
        <end position="361"/>
    </location>
</feature>
<dbReference type="InterPro" id="IPR052983">
    <property type="entry name" value="MFS_Riboflavin_Transporter"/>
</dbReference>
<sequence>MSYNLDYWFPLAGAGLIHWSLGFTYTFGNLVPYIASYMTIKGRYGIIICYICWIETIFILFQGIFGYISGKLEQKLGFFIVLVLGVLLANLGLGFASYHIEDFLFFSFFYSIILGIAHGLIYPLTISYAINKYPTKMKGIISGILWGCRGLSMALLPCIQCKFLNPYSFRPDLKYKGNWLYSNTAILDRIPTMLYYMTLASFISQILGVLTIFYGESNIKFEKANSKKSSDAEETIETKYQISNNETNLNSQQISYSTSNIQYKYPYKILSSSYFKLLWYITFCTWPAVLYTQVYWKTHGMHVTTLRDFQLARIACFIGILHTISRLIWGLICEAFGPINSLCIMTSFFISGLLVFAFPLWEPFIAIQYTLGYSLLSVAHAGTFVVPPSTIIKVFGAKNFGPIFGLLFSARILSSTVFCLVISLIFTYSKLEYIPIIILLSSFVGFFLTIYIKDIESQEFQFEGSTV</sequence>
<dbReference type="Proteomes" id="UP000186804">
    <property type="component" value="Unassembled WGS sequence"/>
</dbReference>
<dbReference type="Gene3D" id="1.20.1250.20">
    <property type="entry name" value="MFS general substrate transporter like domains"/>
    <property type="match status" value="1"/>
</dbReference>
<dbReference type="RefSeq" id="XP_067067474.1">
    <property type="nucleotide sequence ID" value="XM_067213284.1"/>
</dbReference>
<feature type="transmembrane region" description="Helical" evidence="6">
    <location>
        <begin position="433"/>
        <end position="452"/>
    </location>
</feature>
<evidence type="ECO:0000256" key="2">
    <source>
        <dbReference type="ARBA" id="ARBA00022448"/>
    </source>
</evidence>
<feature type="transmembrane region" description="Helical" evidence="6">
    <location>
        <begin position="76"/>
        <end position="96"/>
    </location>
</feature>